<evidence type="ECO:0000313" key="2">
    <source>
        <dbReference type="Proteomes" id="UP000324326"/>
    </source>
</evidence>
<proteinExistence type="predicted"/>
<name>A0A5M8RY15_9BACI</name>
<comment type="caution">
    <text evidence="1">The sequence shown here is derived from an EMBL/GenBank/DDBJ whole genome shotgun (WGS) entry which is preliminary data.</text>
</comment>
<dbReference type="AlphaFoldDB" id="A0A5M8RY15"/>
<dbReference type="Proteomes" id="UP000324326">
    <property type="component" value="Unassembled WGS sequence"/>
</dbReference>
<dbReference type="EMBL" id="QSND01000002">
    <property type="protein sequence ID" value="KAA6452056.1"/>
    <property type="molecule type" value="Genomic_DNA"/>
</dbReference>
<protein>
    <submittedName>
        <fullName evidence="1">Uncharacterized protein</fullName>
    </submittedName>
</protein>
<evidence type="ECO:0000313" key="1">
    <source>
        <dbReference type="EMBL" id="KAA6452056.1"/>
    </source>
</evidence>
<reference evidence="1 2" key="1">
    <citation type="submission" date="2018-08" db="EMBL/GenBank/DDBJ databases">
        <title>Bacillus phenotypic plasticity.</title>
        <authorList>
            <person name="Hurtado E."/>
        </authorList>
    </citation>
    <scope>NUCLEOTIDE SEQUENCE [LARGE SCALE GENOMIC DNA]</scope>
    <source>
        <strain evidence="1 2">427</strain>
    </source>
</reference>
<organism evidence="1 2">
    <name type="scientific">Bacillus swezeyi</name>
    <dbReference type="NCBI Taxonomy" id="1925020"/>
    <lineage>
        <taxon>Bacteria</taxon>
        <taxon>Bacillati</taxon>
        <taxon>Bacillota</taxon>
        <taxon>Bacilli</taxon>
        <taxon>Bacillales</taxon>
        <taxon>Bacillaceae</taxon>
        <taxon>Bacillus</taxon>
    </lineage>
</organism>
<accession>A0A5M8RY15</accession>
<gene>
    <name evidence="1" type="ORF">DX927_15290</name>
</gene>
<sequence>MIPTFEDGTTIGFSITNEDSDQDYLGVTSQIQNVKVAVELGNYELSKMVNIRSMRQFWSMKSTISSFQADMVIMKKFKTKST</sequence>